<proteinExistence type="predicted"/>
<feature type="transmembrane region" description="Helical" evidence="1">
    <location>
        <begin position="103"/>
        <end position="126"/>
    </location>
</feature>
<keyword evidence="1" id="KW-1133">Transmembrane helix</keyword>
<protein>
    <recommendedName>
        <fullName evidence="4">Reverse transcriptase zinc-binding domain-containing protein</fullName>
    </recommendedName>
</protein>
<reference evidence="2 3" key="1">
    <citation type="journal article" date="2014" name="Genome Biol. Evol.">
        <title>The secreted proteins of Achlya hypogyna and Thraustotheca clavata identify the ancestral oomycete secretome and reveal gene acquisitions by horizontal gene transfer.</title>
        <authorList>
            <person name="Misner I."/>
            <person name="Blouin N."/>
            <person name="Leonard G."/>
            <person name="Richards T.A."/>
            <person name="Lane C.E."/>
        </authorList>
    </citation>
    <scope>NUCLEOTIDE SEQUENCE [LARGE SCALE GENOMIC DNA]</scope>
    <source>
        <strain evidence="2 3">ATCC 48635</strain>
    </source>
</reference>
<comment type="caution">
    <text evidence="2">The sequence shown here is derived from an EMBL/GenBank/DDBJ whole genome shotgun (WGS) entry which is preliminary data.</text>
</comment>
<dbReference type="Proteomes" id="UP000243579">
    <property type="component" value="Unassembled WGS sequence"/>
</dbReference>
<name>A0A1V9YV00_ACHHY</name>
<keyword evidence="1" id="KW-0472">Membrane</keyword>
<dbReference type="EMBL" id="JNBR01000784">
    <property type="protein sequence ID" value="OQR89576.1"/>
    <property type="molecule type" value="Genomic_DNA"/>
</dbReference>
<sequence length="137" mass="15346">MDAAASLRRPQHALPHTATSCTIQLKASLHHLPRNDRDCVFCGGLETHEHIILECPFTLNVWAVFAPLLTSLHMLLPSTMVGFLLRPPPPSTRRSPTPGREKLWPIIMLACATRCGFPATTLFSALPSRRHRHSRRN</sequence>
<evidence type="ECO:0000256" key="1">
    <source>
        <dbReference type="SAM" id="Phobius"/>
    </source>
</evidence>
<organism evidence="2 3">
    <name type="scientific">Achlya hypogyna</name>
    <name type="common">Oomycete</name>
    <name type="synonym">Protoachlya hypogyna</name>
    <dbReference type="NCBI Taxonomy" id="1202772"/>
    <lineage>
        <taxon>Eukaryota</taxon>
        <taxon>Sar</taxon>
        <taxon>Stramenopiles</taxon>
        <taxon>Oomycota</taxon>
        <taxon>Saprolegniomycetes</taxon>
        <taxon>Saprolegniales</taxon>
        <taxon>Achlyaceae</taxon>
        <taxon>Achlya</taxon>
    </lineage>
</organism>
<keyword evidence="1" id="KW-0812">Transmembrane</keyword>
<keyword evidence="3" id="KW-1185">Reference proteome</keyword>
<evidence type="ECO:0008006" key="4">
    <source>
        <dbReference type="Google" id="ProtNLM"/>
    </source>
</evidence>
<evidence type="ECO:0000313" key="3">
    <source>
        <dbReference type="Proteomes" id="UP000243579"/>
    </source>
</evidence>
<evidence type="ECO:0000313" key="2">
    <source>
        <dbReference type="EMBL" id="OQR89576.1"/>
    </source>
</evidence>
<dbReference type="AlphaFoldDB" id="A0A1V9YV00"/>
<gene>
    <name evidence="2" type="ORF">ACHHYP_20251</name>
</gene>
<feature type="transmembrane region" description="Helical" evidence="1">
    <location>
        <begin position="61"/>
        <end position="83"/>
    </location>
</feature>
<accession>A0A1V9YV00</accession>